<dbReference type="EMBL" id="JBHSKT010000001">
    <property type="protein sequence ID" value="MFC5269007.1"/>
    <property type="molecule type" value="Genomic_DNA"/>
</dbReference>
<protein>
    <submittedName>
        <fullName evidence="3">Outer membrane beta-barrel protein</fullName>
    </submittedName>
</protein>
<reference evidence="4" key="1">
    <citation type="journal article" date="2019" name="Int. J. Syst. Evol. Microbiol.">
        <title>The Global Catalogue of Microorganisms (GCM) 10K type strain sequencing project: providing services to taxonomists for standard genome sequencing and annotation.</title>
        <authorList>
            <consortium name="The Broad Institute Genomics Platform"/>
            <consortium name="The Broad Institute Genome Sequencing Center for Infectious Disease"/>
            <person name="Wu L."/>
            <person name="Ma J."/>
        </authorList>
    </citation>
    <scope>NUCLEOTIDE SEQUENCE [LARGE SCALE GENOMIC DNA]</scope>
    <source>
        <strain evidence="4">KACC 12602</strain>
    </source>
</reference>
<feature type="domain" description="Outer membrane protein beta-barrel" evidence="2">
    <location>
        <begin position="23"/>
        <end position="192"/>
    </location>
</feature>
<dbReference type="Proteomes" id="UP001596161">
    <property type="component" value="Unassembled WGS sequence"/>
</dbReference>
<evidence type="ECO:0000313" key="3">
    <source>
        <dbReference type="EMBL" id="MFC5269007.1"/>
    </source>
</evidence>
<gene>
    <name evidence="3" type="ORF">ACFPIB_00185</name>
</gene>
<comment type="caution">
    <text evidence="3">The sequence shown here is derived from an EMBL/GenBank/DDBJ whole genome shotgun (WGS) entry which is preliminary data.</text>
</comment>
<keyword evidence="1" id="KW-0732">Signal</keyword>
<sequence>MISSVKVIVCSLLLVGLAVKAEAQKAALQVAAGYSFNYASVKYDPDPIGVNAIDAKLARGFATTFQVALPLQNGFSLQSGLRFMAKALTFEQTFSYSGNSVFKTEWRQRGFGIETPVHLAYTLLDRRHQLIISSGFTFGRNWISSTYYGYSYKSGSLFSGGVTSGGGTDHSIASTFTPAKNNMLLGAEIGTELRPFFHENVALSVLFHQELLRRFGSVRYENKFSYVQNNANAVATPKGSFEVIRPAYFMVQVKYTLKGKKIQNKPEPEIKQDFEEDDSE</sequence>
<evidence type="ECO:0000259" key="2">
    <source>
        <dbReference type="Pfam" id="PF13568"/>
    </source>
</evidence>
<dbReference type="InterPro" id="IPR025665">
    <property type="entry name" value="Beta-barrel_OMP_2"/>
</dbReference>
<accession>A0ABW0E3U7</accession>
<evidence type="ECO:0000256" key="1">
    <source>
        <dbReference type="SAM" id="SignalP"/>
    </source>
</evidence>
<organism evidence="3 4">
    <name type="scientific">Adhaeribacter terreus</name>
    <dbReference type="NCBI Taxonomy" id="529703"/>
    <lineage>
        <taxon>Bacteria</taxon>
        <taxon>Pseudomonadati</taxon>
        <taxon>Bacteroidota</taxon>
        <taxon>Cytophagia</taxon>
        <taxon>Cytophagales</taxon>
        <taxon>Hymenobacteraceae</taxon>
        <taxon>Adhaeribacter</taxon>
    </lineage>
</organism>
<dbReference type="Pfam" id="PF13568">
    <property type="entry name" value="OMP_b-brl_2"/>
    <property type="match status" value="1"/>
</dbReference>
<name>A0ABW0E3U7_9BACT</name>
<proteinExistence type="predicted"/>
<dbReference type="RefSeq" id="WP_378015406.1">
    <property type="nucleotide sequence ID" value="NZ_JBHSKT010000001.1"/>
</dbReference>
<evidence type="ECO:0000313" key="4">
    <source>
        <dbReference type="Proteomes" id="UP001596161"/>
    </source>
</evidence>
<keyword evidence="4" id="KW-1185">Reference proteome</keyword>
<feature type="signal peptide" evidence="1">
    <location>
        <begin position="1"/>
        <end position="21"/>
    </location>
</feature>
<feature type="chain" id="PRO_5046595962" evidence="1">
    <location>
        <begin position="22"/>
        <end position="280"/>
    </location>
</feature>